<dbReference type="Proteomes" id="UP000019222">
    <property type="component" value="Chromosome"/>
</dbReference>
<keyword evidence="1" id="KW-1133">Transmembrane helix</keyword>
<keyword evidence="3" id="KW-1185">Reference proteome</keyword>
<evidence type="ECO:0000313" key="3">
    <source>
        <dbReference type="Proteomes" id="UP000019222"/>
    </source>
</evidence>
<sequence>MDVATLLAGEDSSPSFEQAVVAAARVAAASKSAAAVVFFIVFFAPVSQSIPNYRPIIGNFSRRAECGG</sequence>
<accession>W5Y3G5</accession>
<keyword evidence="1" id="KW-0472">Membrane</keyword>
<reference evidence="2 3" key="1">
    <citation type="submission" date="2013-02" db="EMBL/GenBank/DDBJ databases">
        <title>The complete genome sequence of Corynebacterium vitaeruminis DSM 20294.</title>
        <authorList>
            <person name="Ruckert C."/>
            <person name="Albersmeier A."/>
            <person name="Kalinowski J."/>
        </authorList>
    </citation>
    <scope>NUCLEOTIDE SEQUENCE [LARGE SCALE GENOMIC DNA]</scope>
    <source>
        <strain evidence="3">ATCC 10234</strain>
    </source>
</reference>
<dbReference type="KEGG" id="cvt:B843_10220"/>
<name>W5Y3G5_9CORY</name>
<evidence type="ECO:0000313" key="2">
    <source>
        <dbReference type="EMBL" id="AHI23429.1"/>
    </source>
</evidence>
<keyword evidence="1" id="KW-0812">Transmembrane</keyword>
<organism evidence="2 3">
    <name type="scientific">Corynebacterium vitaeruminis DSM 20294</name>
    <dbReference type="NCBI Taxonomy" id="1224164"/>
    <lineage>
        <taxon>Bacteria</taxon>
        <taxon>Bacillati</taxon>
        <taxon>Actinomycetota</taxon>
        <taxon>Actinomycetes</taxon>
        <taxon>Mycobacteriales</taxon>
        <taxon>Corynebacteriaceae</taxon>
        <taxon>Corynebacterium</taxon>
    </lineage>
</organism>
<dbReference type="STRING" id="1224164.B843_10220"/>
<gene>
    <name evidence="2" type="ORF">B843_10220</name>
</gene>
<protein>
    <submittedName>
        <fullName evidence="2">Uncharacterized protein</fullName>
    </submittedName>
</protein>
<dbReference type="HOGENOM" id="CLU_2786869_0_0_11"/>
<proteinExistence type="predicted"/>
<dbReference type="EMBL" id="CP004353">
    <property type="protein sequence ID" value="AHI23429.1"/>
    <property type="molecule type" value="Genomic_DNA"/>
</dbReference>
<evidence type="ECO:0000256" key="1">
    <source>
        <dbReference type="SAM" id="Phobius"/>
    </source>
</evidence>
<feature type="transmembrane region" description="Helical" evidence="1">
    <location>
        <begin position="20"/>
        <end position="44"/>
    </location>
</feature>
<dbReference type="AlphaFoldDB" id="W5Y3G5"/>